<proteinExistence type="predicted"/>
<sequence length="172" mass="19218">MFADLFLIADSNDDRSIFTSTNFTNYKSIFTLVIRDVVKSEWKRCLDTTIAVLVGLAKFTKILGKTYDFKDMTKLIDDDKAILVGALLLKLNITISTGCPLVRLVDPNRSDINHDESDFRGTLNHSFPLATLHTSEGCIPNVDSYRTHGNQFVICALRPIEAGEQVCICDVI</sequence>
<protein>
    <submittedName>
        <fullName evidence="1">Uncharacterized protein</fullName>
    </submittedName>
</protein>
<dbReference type="EMBL" id="CM056742">
    <property type="protein sequence ID" value="KAJ8675528.1"/>
    <property type="molecule type" value="Genomic_DNA"/>
</dbReference>
<evidence type="ECO:0000313" key="2">
    <source>
        <dbReference type="Proteomes" id="UP001239111"/>
    </source>
</evidence>
<name>A0ACC2NXE3_9HYME</name>
<accession>A0ACC2NXE3</accession>
<evidence type="ECO:0000313" key="1">
    <source>
        <dbReference type="EMBL" id="KAJ8675528.1"/>
    </source>
</evidence>
<dbReference type="Proteomes" id="UP001239111">
    <property type="component" value="Chromosome 2"/>
</dbReference>
<reference evidence="1" key="1">
    <citation type="submission" date="2023-04" db="EMBL/GenBank/DDBJ databases">
        <title>A chromosome-level genome assembly of the parasitoid wasp Eretmocerus hayati.</title>
        <authorList>
            <person name="Zhong Y."/>
            <person name="Liu S."/>
            <person name="Liu Y."/>
        </authorList>
    </citation>
    <scope>NUCLEOTIDE SEQUENCE</scope>
    <source>
        <strain evidence="1">ZJU_SS_LIU_2023</strain>
    </source>
</reference>
<keyword evidence="2" id="KW-1185">Reference proteome</keyword>
<comment type="caution">
    <text evidence="1">The sequence shown here is derived from an EMBL/GenBank/DDBJ whole genome shotgun (WGS) entry which is preliminary data.</text>
</comment>
<organism evidence="1 2">
    <name type="scientific">Eretmocerus hayati</name>
    <dbReference type="NCBI Taxonomy" id="131215"/>
    <lineage>
        <taxon>Eukaryota</taxon>
        <taxon>Metazoa</taxon>
        <taxon>Ecdysozoa</taxon>
        <taxon>Arthropoda</taxon>
        <taxon>Hexapoda</taxon>
        <taxon>Insecta</taxon>
        <taxon>Pterygota</taxon>
        <taxon>Neoptera</taxon>
        <taxon>Endopterygota</taxon>
        <taxon>Hymenoptera</taxon>
        <taxon>Apocrita</taxon>
        <taxon>Proctotrupomorpha</taxon>
        <taxon>Chalcidoidea</taxon>
        <taxon>Aphelinidae</taxon>
        <taxon>Aphelininae</taxon>
        <taxon>Eretmocerus</taxon>
    </lineage>
</organism>
<gene>
    <name evidence="1" type="ORF">QAD02_011314</name>
</gene>